<evidence type="ECO:0000313" key="2">
    <source>
        <dbReference type="Proteomes" id="UP000023785"/>
    </source>
</evidence>
<name>V2TXQ3_9GAMM</name>
<dbReference type="OrthoDB" id="6681673at2"/>
<protein>
    <submittedName>
        <fullName evidence="1">Uncharacterized protein</fullName>
    </submittedName>
</protein>
<dbReference type="eggNOG" id="ENOG50341ZH">
    <property type="taxonomic scope" value="Bacteria"/>
</dbReference>
<keyword evidence="2" id="KW-1185">Reference proteome</keyword>
<proteinExistence type="predicted"/>
<dbReference type="EMBL" id="AYER01000003">
    <property type="protein sequence ID" value="ESK40660.1"/>
    <property type="molecule type" value="Genomic_DNA"/>
</dbReference>
<gene>
    <name evidence="1" type="ORF">P256_01115</name>
</gene>
<dbReference type="HOGENOM" id="CLU_1358030_0_0_6"/>
<reference evidence="1 2" key="1">
    <citation type="submission" date="2013-10" db="EMBL/GenBank/DDBJ databases">
        <title>The Genome Sequence of Acinetobacter nectaris CIP 110549.</title>
        <authorList>
            <consortium name="The Broad Institute Genomics Platform"/>
            <consortium name="The Broad Institute Genome Sequencing Center for Infectious Disease"/>
            <person name="Cerqueira G."/>
            <person name="Feldgarden M."/>
            <person name="Courvalin P."/>
            <person name="Grillot-Courvalin C."/>
            <person name="Clermont D."/>
            <person name="Rocha E."/>
            <person name="Yoon E.-J."/>
            <person name="Nemec A."/>
            <person name="Young S.K."/>
            <person name="Zeng Q."/>
            <person name="Gargeya S."/>
            <person name="Fitzgerald M."/>
            <person name="Abouelleil A."/>
            <person name="Alvarado L."/>
            <person name="Berlin A.M."/>
            <person name="Chapman S.B."/>
            <person name="Gainer-Dewar J."/>
            <person name="Goldberg J."/>
            <person name="Gnerre S."/>
            <person name="Griggs A."/>
            <person name="Gujja S."/>
            <person name="Hansen M."/>
            <person name="Howarth C."/>
            <person name="Imamovic A."/>
            <person name="Ireland A."/>
            <person name="Larimer J."/>
            <person name="McCowan C."/>
            <person name="Murphy C."/>
            <person name="Pearson M."/>
            <person name="Poon T.W."/>
            <person name="Priest M."/>
            <person name="Roberts A."/>
            <person name="Saif S."/>
            <person name="Shea T."/>
            <person name="Sykes S."/>
            <person name="Wortman J."/>
            <person name="Nusbaum C."/>
            <person name="Birren B."/>
        </authorList>
    </citation>
    <scope>NUCLEOTIDE SEQUENCE [LARGE SCALE GENOMIC DNA]</scope>
    <source>
        <strain evidence="1 2">CIP 110549</strain>
    </source>
</reference>
<sequence>MKIKHIVLSILTITSTQIFADECLYPRNEPLVMGDGSQKLIQQQARNTWDDWIWRGDVYKCQSVGVQRCDYQWSKAVATAYAWNVGGTLNFDKIPTIGKYLPFSINAGYTRTKTVTTTFGWNVSLQPGYSAQPIQVVTRRWMRGVYKGAYIQTGGKCDGGGVGQLFRPARTSMYRWDPNRIATSWTSNVAVRTYATYHVFR</sequence>
<evidence type="ECO:0000313" key="1">
    <source>
        <dbReference type="EMBL" id="ESK40660.1"/>
    </source>
</evidence>
<comment type="caution">
    <text evidence="1">The sequence shown here is derived from an EMBL/GenBank/DDBJ whole genome shotgun (WGS) entry which is preliminary data.</text>
</comment>
<dbReference type="RefSeq" id="WP_023272692.1">
    <property type="nucleotide sequence ID" value="NZ_KI530712.1"/>
</dbReference>
<organism evidence="1 2">
    <name type="scientific">Acinetobacter nectaris CIP 110549</name>
    <dbReference type="NCBI Taxonomy" id="1392540"/>
    <lineage>
        <taxon>Bacteria</taxon>
        <taxon>Pseudomonadati</taxon>
        <taxon>Pseudomonadota</taxon>
        <taxon>Gammaproteobacteria</taxon>
        <taxon>Moraxellales</taxon>
        <taxon>Moraxellaceae</taxon>
        <taxon>Acinetobacter</taxon>
    </lineage>
</organism>
<accession>V2TXQ3</accession>
<dbReference type="AlphaFoldDB" id="V2TXQ3"/>
<dbReference type="Proteomes" id="UP000023785">
    <property type="component" value="Unassembled WGS sequence"/>
</dbReference>
<dbReference type="PATRIC" id="fig|1392540.3.peg.1081"/>